<dbReference type="GO" id="GO:0005975">
    <property type="term" value="P:carbohydrate metabolic process"/>
    <property type="evidence" value="ECO:0007669"/>
    <property type="project" value="InterPro"/>
</dbReference>
<dbReference type="Pfam" id="PF01210">
    <property type="entry name" value="NAD_Gly3P_dh_N"/>
    <property type="match status" value="1"/>
</dbReference>
<dbReference type="PIRSF" id="PIRSF000114">
    <property type="entry name" value="Glycerol-3-P_dh"/>
    <property type="match status" value="1"/>
</dbReference>
<dbReference type="AlphaFoldDB" id="A0A7S4KFR2"/>
<dbReference type="InterPro" id="IPR036291">
    <property type="entry name" value="NAD(P)-bd_dom_sf"/>
</dbReference>
<proteinExistence type="inferred from homology"/>
<dbReference type="Pfam" id="PF07479">
    <property type="entry name" value="NAD_Gly3P_dh_C"/>
    <property type="match status" value="1"/>
</dbReference>
<dbReference type="GO" id="GO:0051287">
    <property type="term" value="F:NAD binding"/>
    <property type="evidence" value="ECO:0007669"/>
    <property type="project" value="UniProtKB-UniRule"/>
</dbReference>
<dbReference type="InterPro" id="IPR006109">
    <property type="entry name" value="G3P_DH_NAD-dep_C"/>
</dbReference>
<dbReference type="FunFam" id="1.10.1040.10:FF:000004">
    <property type="entry name" value="Glycerol-3-phosphate dehydrogenase [NAD(+)]"/>
    <property type="match status" value="1"/>
</dbReference>
<feature type="binding site" evidence="7">
    <location>
        <position position="117"/>
    </location>
    <ligand>
        <name>NAD(+)</name>
        <dbReference type="ChEBI" id="CHEBI:57540"/>
    </ligand>
</feature>
<feature type="binding site" evidence="7">
    <location>
        <position position="315"/>
    </location>
    <ligand>
        <name>NAD(+)</name>
        <dbReference type="ChEBI" id="CHEBI:57540"/>
    </ligand>
</feature>
<dbReference type="EMBL" id="HBKO01041664">
    <property type="protein sequence ID" value="CAE2293611.1"/>
    <property type="molecule type" value="Transcribed_RNA"/>
</dbReference>
<dbReference type="GO" id="GO:0005829">
    <property type="term" value="C:cytosol"/>
    <property type="evidence" value="ECO:0007669"/>
    <property type="project" value="TreeGrafter"/>
</dbReference>
<dbReference type="GO" id="GO:0141152">
    <property type="term" value="F:glycerol-3-phosphate dehydrogenase (NAD+) activity"/>
    <property type="evidence" value="ECO:0007669"/>
    <property type="project" value="UniProtKB-UniRule"/>
</dbReference>
<feature type="binding site" evidence="7">
    <location>
        <position position="288"/>
    </location>
    <ligand>
        <name>NAD(+)</name>
        <dbReference type="ChEBI" id="CHEBI:57540"/>
    </ligand>
</feature>
<dbReference type="EC" id="1.1.1.8" evidence="9"/>
<feature type="binding site" evidence="7">
    <location>
        <position position="317"/>
    </location>
    <ligand>
        <name>NAD(+)</name>
        <dbReference type="ChEBI" id="CHEBI:57540"/>
    </ligand>
</feature>
<dbReference type="PANTHER" id="PTHR11728:SF8">
    <property type="entry name" value="GLYCEROL-3-PHOSPHATE DEHYDROGENASE [NAD(+)]-RELATED"/>
    <property type="match status" value="1"/>
</dbReference>
<dbReference type="InterPro" id="IPR006168">
    <property type="entry name" value="G3P_DH_NAD-dep"/>
</dbReference>
<evidence type="ECO:0000256" key="3">
    <source>
        <dbReference type="ARBA" id="ARBA00023027"/>
    </source>
</evidence>
<feature type="binding site" evidence="7">
    <location>
        <begin position="30"/>
        <end position="35"/>
    </location>
    <ligand>
        <name>NAD(+)</name>
        <dbReference type="ChEBI" id="CHEBI:57540"/>
    </ligand>
</feature>
<evidence type="ECO:0000256" key="9">
    <source>
        <dbReference type="RuleBase" id="RU361243"/>
    </source>
</evidence>
<dbReference type="GO" id="GO:0046168">
    <property type="term" value="P:glycerol-3-phosphate catabolic process"/>
    <property type="evidence" value="ECO:0007669"/>
    <property type="project" value="UniProtKB-UniRule"/>
</dbReference>
<comment type="similarity">
    <text evidence="1 8">Belongs to the NAD-dependent glycerol-3-phosphate dehydrogenase family.</text>
</comment>
<organism evidence="12">
    <name type="scientific">Prymnesium polylepis</name>
    <dbReference type="NCBI Taxonomy" id="72548"/>
    <lineage>
        <taxon>Eukaryota</taxon>
        <taxon>Haptista</taxon>
        <taxon>Haptophyta</taxon>
        <taxon>Prymnesiophyceae</taxon>
        <taxon>Prymnesiales</taxon>
        <taxon>Prymnesiaceae</taxon>
        <taxon>Prymnesium</taxon>
    </lineage>
</organism>
<dbReference type="Gene3D" id="3.40.50.720">
    <property type="entry name" value="NAD(P)-binding Rossmann-like Domain"/>
    <property type="match status" value="1"/>
</dbReference>
<evidence type="ECO:0000259" key="11">
    <source>
        <dbReference type="Pfam" id="PF07479"/>
    </source>
</evidence>
<feature type="binding site" evidence="6">
    <location>
        <position position="140"/>
    </location>
    <ligand>
        <name>substrate</name>
    </ligand>
</feature>
<dbReference type="Gene3D" id="1.10.1040.10">
    <property type="entry name" value="N-(1-d-carboxylethyl)-l-norvaline Dehydrogenase, domain 2"/>
    <property type="match status" value="1"/>
</dbReference>
<accession>A0A7S4KFR2</accession>
<dbReference type="PROSITE" id="PS00957">
    <property type="entry name" value="NAD_G3PDH"/>
    <property type="match status" value="1"/>
</dbReference>
<dbReference type="InterPro" id="IPR008927">
    <property type="entry name" value="6-PGluconate_DH-like_C_sf"/>
</dbReference>
<feature type="binding site" evidence="6">
    <location>
        <begin position="288"/>
        <end position="289"/>
    </location>
    <ligand>
        <name>substrate</name>
    </ligand>
</feature>
<sequence>MAALSALRTVNRRGLGLGRREFSEKIAMVGSGNFGSALVRILGRNALRHDVFDNEVKMYVHEEMIDGVPLTKLINENNENVKYLKNAKFTPNVVADPDIASAVSGATMICFCLPHQFLKPMVPAIKAAAAPGAKCLSAIKGIDFDENGIVLISDIIRKELSADCSVLMGANVANDMASDAFCETTIGYKDPANGALFQLAYDDFSLKVGTVQDTVGVELCGALKNVVALGAGFCDGLELGGNTKAAIIRIGLKETMKFAKMFFKGIKDETFMESCGLADLVTTCFGGRNRKCAEAFARKEGTWDEIEADKLNGQKLQGTITCKDVMVVLKNKGVEDQFPLFKRINEIAFEGAPVETIIEL</sequence>
<evidence type="ECO:0000313" key="12">
    <source>
        <dbReference type="EMBL" id="CAE2293611.1"/>
    </source>
</evidence>
<protein>
    <recommendedName>
        <fullName evidence="9">Glycerol-3-phosphate dehydrogenase [NAD(+)]</fullName>
        <ecNumber evidence="9">1.1.1.8</ecNumber>
    </recommendedName>
</protein>
<comment type="catalytic activity">
    <reaction evidence="4 9">
        <text>sn-glycerol 3-phosphate + NAD(+) = dihydroxyacetone phosphate + NADH + H(+)</text>
        <dbReference type="Rhea" id="RHEA:11092"/>
        <dbReference type="ChEBI" id="CHEBI:15378"/>
        <dbReference type="ChEBI" id="CHEBI:57540"/>
        <dbReference type="ChEBI" id="CHEBI:57597"/>
        <dbReference type="ChEBI" id="CHEBI:57642"/>
        <dbReference type="ChEBI" id="CHEBI:57945"/>
        <dbReference type="EC" id="1.1.1.8"/>
    </reaction>
</comment>
<reference evidence="12" key="1">
    <citation type="submission" date="2021-01" db="EMBL/GenBank/DDBJ databases">
        <authorList>
            <person name="Corre E."/>
            <person name="Pelletier E."/>
            <person name="Niang G."/>
            <person name="Scheremetjew M."/>
            <person name="Finn R."/>
            <person name="Kale V."/>
            <person name="Holt S."/>
            <person name="Cochrane G."/>
            <person name="Meng A."/>
            <person name="Brown T."/>
            <person name="Cohen L."/>
        </authorList>
    </citation>
    <scope>NUCLEOTIDE SEQUENCE</scope>
    <source>
        <strain evidence="12">UIO037</strain>
    </source>
</reference>
<dbReference type="GO" id="GO:0042803">
    <property type="term" value="F:protein homodimerization activity"/>
    <property type="evidence" value="ECO:0007669"/>
    <property type="project" value="InterPro"/>
</dbReference>
<dbReference type="PANTHER" id="PTHR11728">
    <property type="entry name" value="GLYCEROL-3-PHOSPHATE DEHYDROGENASE"/>
    <property type="match status" value="1"/>
</dbReference>
<evidence type="ECO:0000256" key="4">
    <source>
        <dbReference type="ARBA" id="ARBA00048683"/>
    </source>
</evidence>
<dbReference type="PRINTS" id="PR00077">
    <property type="entry name" value="GPDHDRGNASE"/>
</dbReference>
<dbReference type="InterPro" id="IPR017751">
    <property type="entry name" value="G3P_DH_NAD-dep_euk"/>
</dbReference>
<keyword evidence="3 7" id="KW-0520">NAD</keyword>
<dbReference type="NCBIfam" id="TIGR03376">
    <property type="entry name" value="glycerol3P_DH"/>
    <property type="match status" value="1"/>
</dbReference>
<evidence type="ECO:0000256" key="2">
    <source>
        <dbReference type="ARBA" id="ARBA00023002"/>
    </source>
</evidence>
<evidence type="ECO:0000256" key="1">
    <source>
        <dbReference type="ARBA" id="ARBA00011009"/>
    </source>
</evidence>
<evidence type="ECO:0000256" key="5">
    <source>
        <dbReference type="PIRSR" id="PIRSR000114-1"/>
    </source>
</evidence>
<dbReference type="InterPro" id="IPR011128">
    <property type="entry name" value="G3P_DH_NAD-dep_N"/>
</dbReference>
<dbReference type="SUPFAM" id="SSF51735">
    <property type="entry name" value="NAD(P)-binding Rossmann-fold domains"/>
    <property type="match status" value="1"/>
</dbReference>
<evidence type="ECO:0000256" key="8">
    <source>
        <dbReference type="RuleBase" id="RU000437"/>
    </source>
</evidence>
<name>A0A7S4KFR2_9EUKA</name>
<evidence type="ECO:0000256" key="6">
    <source>
        <dbReference type="PIRSR" id="PIRSR000114-2"/>
    </source>
</evidence>
<dbReference type="SUPFAM" id="SSF48179">
    <property type="entry name" value="6-phosphogluconate dehydrogenase C-terminal domain-like"/>
    <property type="match status" value="1"/>
</dbReference>
<feature type="domain" description="Glycerol-3-phosphate dehydrogenase NAD-dependent C-terminal" evidence="11">
    <location>
        <begin position="213"/>
        <end position="359"/>
    </location>
</feature>
<gene>
    <name evidence="12" type="ORF">CPOL0286_LOCUS19153</name>
</gene>
<feature type="domain" description="Glycerol-3-phosphate dehydrogenase NAD-dependent N-terminal" evidence="10">
    <location>
        <begin position="25"/>
        <end position="192"/>
    </location>
</feature>
<keyword evidence="2 8" id="KW-0560">Oxidoreductase</keyword>
<dbReference type="InterPro" id="IPR013328">
    <property type="entry name" value="6PGD_dom2"/>
</dbReference>
<evidence type="ECO:0000256" key="7">
    <source>
        <dbReference type="PIRSR" id="PIRSR000114-3"/>
    </source>
</evidence>
<evidence type="ECO:0000259" key="10">
    <source>
        <dbReference type="Pfam" id="PF01210"/>
    </source>
</evidence>
<feature type="active site" description="Proton acceptor" evidence="5">
    <location>
        <position position="224"/>
    </location>
</feature>
<feature type="binding site" evidence="7">
    <location>
        <position position="173"/>
    </location>
    <ligand>
        <name>NAD(+)</name>
        <dbReference type="ChEBI" id="CHEBI:57540"/>
    </ligand>
</feature>